<feature type="region of interest" description="Disordered" evidence="2">
    <location>
        <begin position="453"/>
        <end position="478"/>
    </location>
</feature>
<dbReference type="SMART" id="SM01208">
    <property type="entry name" value="G5"/>
    <property type="match status" value="1"/>
</dbReference>
<dbReference type="InterPro" id="IPR052913">
    <property type="entry name" value="Glycopeptide_resist_protein"/>
</dbReference>
<dbReference type="Proteomes" id="UP000460318">
    <property type="component" value="Unassembled WGS sequence"/>
</dbReference>
<reference evidence="4 5" key="1">
    <citation type="submission" date="2019-12" db="EMBL/GenBank/DDBJ databases">
        <title>Paenibacillus sp. nov., an endophytic bacterium isolated from the stem of Dendrobium.</title>
        <authorList>
            <person name="Zhao R."/>
        </authorList>
    </citation>
    <scope>NUCLEOTIDE SEQUENCE [LARGE SCALE GENOMIC DNA]</scope>
    <source>
        <strain evidence="4 5">HJL G12</strain>
    </source>
</reference>
<comment type="caution">
    <text evidence="4">The sequence shown here is derived from an EMBL/GenBank/DDBJ whole genome shotgun (WGS) entry which is preliminary data.</text>
</comment>
<dbReference type="AlphaFoldDB" id="A0A7X3IMF2"/>
<organism evidence="4 5">
    <name type="scientific">Paenibacillus dendrobii</name>
    <dbReference type="NCBI Taxonomy" id="2691084"/>
    <lineage>
        <taxon>Bacteria</taxon>
        <taxon>Bacillati</taxon>
        <taxon>Bacillota</taxon>
        <taxon>Bacilli</taxon>
        <taxon>Bacillales</taxon>
        <taxon>Paenibacillaceae</taxon>
        <taxon>Paenibacillus</taxon>
    </lineage>
</organism>
<dbReference type="Pfam" id="PF07501">
    <property type="entry name" value="G5"/>
    <property type="match status" value="1"/>
</dbReference>
<evidence type="ECO:0000259" key="3">
    <source>
        <dbReference type="PROSITE" id="PS51109"/>
    </source>
</evidence>
<keyword evidence="5" id="KW-1185">Reference proteome</keyword>
<accession>A0A7X3IMF2</accession>
<dbReference type="PANTHER" id="PTHR35788:SF1">
    <property type="entry name" value="EXPORTED PROTEIN"/>
    <property type="match status" value="1"/>
</dbReference>
<keyword evidence="1" id="KW-0732">Signal</keyword>
<dbReference type="Pfam" id="PF04294">
    <property type="entry name" value="VanW"/>
    <property type="match status" value="1"/>
</dbReference>
<sequence length="478" mass="52698">MKKIHLILIIIASIGLIGSLAAGGIHLYISQNTIPNHVVVGGWDVGGKKKDEVLKELNAKLNALQQKTLTLYTNVHDVPDVTLTLKNAGVTFEADDFRSAVTRLYEGSWAERMNARQQFQQEWSVTPHWNISLMKQTFSPDWEEKYFGKSVNASRRITPSDEIVYTPEISALRIDWKTLTQTVTAIIPKSFAGTDADSAPLKVKLPLYTMKPEVTVKSLKEEGIDRKIIEFSTGLGSSASGRIYNVSSAAKAIDGMELKPGDFFDYGKVIAKAEEKYGFREAPVILNGKLVPGIGGGICQVSSTVYNAALRTGLQIVERRNHSLPVSYLPKGLDATFAEGSINFRFKNTTGKSLIIRAFVDGNTLTVKFFGTFPQNTEYSLESRTIETLPVTEKFVQNKDIPVGAQEVLQEGKPGYIVETYQVKKVNGKVVERNQVSRDTYRPQNRLIAVHSGESGISNDSSDSKNQVVEDGVSGPNF</sequence>
<dbReference type="Gene3D" id="2.20.230.10">
    <property type="entry name" value="Resuscitation-promoting factor rpfb"/>
    <property type="match status" value="1"/>
</dbReference>
<dbReference type="PROSITE" id="PS51109">
    <property type="entry name" value="G5"/>
    <property type="match status" value="1"/>
</dbReference>
<name>A0A7X3IMF2_9BACL</name>
<dbReference type="InterPro" id="IPR011098">
    <property type="entry name" value="G5_dom"/>
</dbReference>
<proteinExistence type="predicted"/>
<dbReference type="RefSeq" id="WP_160500227.1">
    <property type="nucleotide sequence ID" value="NZ_WUBI01000004.1"/>
</dbReference>
<protein>
    <submittedName>
        <fullName evidence="4">Vancomycin resistance protein</fullName>
    </submittedName>
</protein>
<dbReference type="InterPro" id="IPR007391">
    <property type="entry name" value="Vancomycin_resist_VanW"/>
</dbReference>
<dbReference type="EMBL" id="WUBI01000004">
    <property type="protein sequence ID" value="MWV46662.1"/>
    <property type="molecule type" value="Genomic_DNA"/>
</dbReference>
<evidence type="ECO:0000256" key="1">
    <source>
        <dbReference type="ARBA" id="ARBA00022729"/>
    </source>
</evidence>
<feature type="compositionally biased region" description="Polar residues" evidence="2">
    <location>
        <begin position="455"/>
        <end position="467"/>
    </location>
</feature>
<feature type="domain" description="G5" evidence="3">
    <location>
        <begin position="375"/>
        <end position="454"/>
    </location>
</feature>
<evidence type="ECO:0000313" key="4">
    <source>
        <dbReference type="EMBL" id="MWV46662.1"/>
    </source>
</evidence>
<evidence type="ECO:0000313" key="5">
    <source>
        <dbReference type="Proteomes" id="UP000460318"/>
    </source>
</evidence>
<gene>
    <name evidence="4" type="ORF">GRF59_23925</name>
</gene>
<evidence type="ECO:0000256" key="2">
    <source>
        <dbReference type="SAM" id="MobiDB-lite"/>
    </source>
</evidence>
<dbReference type="PANTHER" id="PTHR35788">
    <property type="entry name" value="EXPORTED PROTEIN-RELATED"/>
    <property type="match status" value="1"/>
</dbReference>